<accession>A0A0N0P7E3</accession>
<sequence>MHLSHTLPWNLFSRHLEFIRENKAVYGNPTTLFPKGDEHEVSDGLHFVRVLADTIDEFSATERKKFPKELDRGLPLFSDELLDPERFHLSPYSSNDNSCIPLNKDMQQLSFWEKEAEEGFSTAHGFLADAVKFLIEQHQSRALLTLCQAVPLDGLSNLHWGHGFGVYLLPYYSFRIYVLLNVAYSVQQELLVKGKKAFRIFEIPLLKKTVLNAFQNDDYSAQFIAHRQFWEKYVQNPRYNMEGTIFQDPAEVDPGDLKQYLANCFRDIYLYDMIMKECWQRDTKEFWIRDFICTLNCMFQQLSLPEPDQAVS</sequence>
<keyword evidence="2" id="KW-1185">Reference proteome</keyword>
<dbReference type="OrthoDB" id="3204049at2759"/>
<evidence type="ECO:0000313" key="2">
    <source>
        <dbReference type="Proteomes" id="UP000038009"/>
    </source>
</evidence>
<dbReference type="EMBL" id="LJSK01000057">
    <property type="protein sequence ID" value="KPI88227.1"/>
    <property type="molecule type" value="Genomic_DNA"/>
</dbReference>
<proteinExistence type="predicted"/>
<organism evidence="1 2">
    <name type="scientific">Leptomonas seymouri</name>
    <dbReference type="NCBI Taxonomy" id="5684"/>
    <lineage>
        <taxon>Eukaryota</taxon>
        <taxon>Discoba</taxon>
        <taxon>Euglenozoa</taxon>
        <taxon>Kinetoplastea</taxon>
        <taxon>Metakinetoplastina</taxon>
        <taxon>Trypanosomatida</taxon>
        <taxon>Trypanosomatidae</taxon>
        <taxon>Leishmaniinae</taxon>
        <taxon>Leptomonas</taxon>
    </lineage>
</organism>
<dbReference type="AlphaFoldDB" id="A0A0N0P7E3"/>
<protein>
    <submittedName>
        <fullName evidence="1">Uncharacterized protein</fullName>
    </submittedName>
</protein>
<name>A0A0N0P7E3_LEPSE</name>
<dbReference type="OMA" id="VSNPLCE"/>
<evidence type="ECO:0000313" key="1">
    <source>
        <dbReference type="EMBL" id="KPI88227.1"/>
    </source>
</evidence>
<gene>
    <name evidence="1" type="ORF">ABL78_2651</name>
</gene>
<reference evidence="1 2" key="1">
    <citation type="journal article" date="2015" name="PLoS Pathog.">
        <title>Leptomonas seymouri: Adaptations to the Dixenous Life Cycle Analyzed by Genome Sequencing, Transcriptome Profiling and Co-infection with Leishmania donovani.</title>
        <authorList>
            <person name="Kraeva N."/>
            <person name="Butenko A."/>
            <person name="Hlavacova J."/>
            <person name="Kostygov A."/>
            <person name="Myskova J."/>
            <person name="Grybchuk D."/>
            <person name="Lestinova T."/>
            <person name="Votypka J."/>
            <person name="Volf P."/>
            <person name="Opperdoes F."/>
            <person name="Flegontov P."/>
            <person name="Lukes J."/>
            <person name="Yurchenko V."/>
        </authorList>
    </citation>
    <scope>NUCLEOTIDE SEQUENCE [LARGE SCALE GENOMIC DNA]</scope>
    <source>
        <strain evidence="1 2">ATCC 30220</strain>
    </source>
</reference>
<comment type="caution">
    <text evidence="1">The sequence shown here is derived from an EMBL/GenBank/DDBJ whole genome shotgun (WGS) entry which is preliminary data.</text>
</comment>
<dbReference type="Proteomes" id="UP000038009">
    <property type="component" value="Unassembled WGS sequence"/>
</dbReference>
<dbReference type="VEuPathDB" id="TriTrypDB:Lsey_0057_0020"/>